<proteinExistence type="predicted"/>
<evidence type="ECO:0000313" key="3">
    <source>
        <dbReference type="Proteomes" id="UP000287756"/>
    </source>
</evidence>
<dbReference type="OrthoDB" id="1958060at2"/>
<accession>A0A410MJG3</accession>
<dbReference type="EMBL" id="CP026119">
    <property type="protein sequence ID" value="QAS54867.1"/>
    <property type="molecule type" value="Genomic_DNA"/>
</dbReference>
<evidence type="ECO:0000256" key="1">
    <source>
        <dbReference type="SAM" id="MobiDB-lite"/>
    </source>
</evidence>
<organism evidence="2 3">
    <name type="scientific">Halobacillus litoralis</name>
    <dbReference type="NCBI Taxonomy" id="45668"/>
    <lineage>
        <taxon>Bacteria</taxon>
        <taxon>Bacillati</taxon>
        <taxon>Bacillota</taxon>
        <taxon>Bacilli</taxon>
        <taxon>Bacillales</taxon>
        <taxon>Bacillaceae</taxon>
        <taxon>Halobacillus</taxon>
    </lineage>
</organism>
<evidence type="ECO:0000313" key="2">
    <source>
        <dbReference type="EMBL" id="QAS54867.1"/>
    </source>
</evidence>
<protein>
    <recommendedName>
        <fullName evidence="4">PXO1-76</fullName>
    </recommendedName>
</protein>
<geneLocation type="plasmid" evidence="3">
    <name>pldw-31</name>
</geneLocation>
<name>A0A410MJG3_9BACI</name>
<dbReference type="KEGG" id="hli:HLI_21225"/>
<evidence type="ECO:0008006" key="4">
    <source>
        <dbReference type="Google" id="ProtNLM"/>
    </source>
</evidence>
<reference evidence="2 3" key="1">
    <citation type="submission" date="2018-01" db="EMBL/GenBank/DDBJ databases">
        <title>The whole genome sequencing and assembly of Halobacillus litoralis ERB031 strain.</title>
        <authorList>
            <person name="Lee S.-J."/>
            <person name="Park M.-K."/>
            <person name="Kim J.-Y."/>
            <person name="Lee Y.-J."/>
            <person name="Yi H."/>
            <person name="Bahn Y.-S."/>
            <person name="Kim J.F."/>
            <person name="Lee D.-W."/>
        </authorList>
    </citation>
    <scope>NUCLEOTIDE SEQUENCE [LARGE SCALE GENOMIC DNA]</scope>
    <source>
        <strain evidence="2 3">ERB 031</strain>
        <plasmid evidence="3">pldw-31</plasmid>
    </source>
</reference>
<feature type="region of interest" description="Disordered" evidence="1">
    <location>
        <begin position="23"/>
        <end position="48"/>
    </location>
</feature>
<sequence length="297" mass="35157">MIIFGLAIYIFARKMEKKPILPWKGNGVTSSHDHKSKKKNKPKKHEVELDEEPNLFRDFLSDVKEIDNHMLRYHNNKFVLYAEVNPVNYFLLSQEEQEAIDVSFERWLAQLNYNVQFYLQNRYVDLSVPIQQMRESMMDADNLHDNAIQYGRSLVEDLVKWQTITPRYETKRYLLFTHTVNSNDITAEDREELEQKIVEKAFAELYRRFNTAKSQLRKANMDVELLTNEGIGEVLYHTFNRRKAVKNRYQDFGVKEMLALYVTAEQDNARIELVKEGVDDEIAQENHEQPRKAEEAS</sequence>
<keyword evidence="2" id="KW-0614">Plasmid</keyword>
<dbReference type="Proteomes" id="UP000287756">
    <property type="component" value="Plasmid pLDW-31"/>
</dbReference>
<dbReference type="AlphaFoldDB" id="A0A410MJG3"/>
<gene>
    <name evidence="2" type="ORF">HLI_21225</name>
</gene>
<feature type="compositionally biased region" description="Basic residues" evidence="1">
    <location>
        <begin position="34"/>
        <end position="44"/>
    </location>
</feature>